<evidence type="ECO:0000313" key="1">
    <source>
        <dbReference type="EMBL" id="RRT69468.1"/>
    </source>
</evidence>
<dbReference type="EMBL" id="AMZH03004333">
    <property type="protein sequence ID" value="RRT69468.1"/>
    <property type="molecule type" value="Genomic_DNA"/>
</dbReference>
<sequence length="178" mass="19413">MSSSPIAVISLSHCCHPLPVEPNAFAGSAISLKPSLAVHNSIAAASDCHILLKGCHLYCLAYHNAAFSSSSSSRTLLCRNPTIVPLPSTSPSAFYCYLLLSQLSLPSSTTCSPRSRIAFTSMMLLSTHAQHHCLYFLLPIHVALNRTLHFPFSPAPLQPRLPAFCYSYYLQSAYLADW</sequence>
<accession>A0A426ZZS9</accession>
<protein>
    <submittedName>
        <fullName evidence="1">Uncharacterized protein</fullName>
    </submittedName>
</protein>
<proteinExistence type="predicted"/>
<name>A0A426ZZS9_ENSVE</name>
<gene>
    <name evidence="1" type="ORF">B296_00016462</name>
</gene>
<evidence type="ECO:0000313" key="2">
    <source>
        <dbReference type="Proteomes" id="UP000287651"/>
    </source>
</evidence>
<dbReference type="Proteomes" id="UP000287651">
    <property type="component" value="Unassembled WGS sequence"/>
</dbReference>
<dbReference type="AlphaFoldDB" id="A0A426ZZS9"/>
<organism evidence="1 2">
    <name type="scientific">Ensete ventricosum</name>
    <name type="common">Abyssinian banana</name>
    <name type="synonym">Musa ensete</name>
    <dbReference type="NCBI Taxonomy" id="4639"/>
    <lineage>
        <taxon>Eukaryota</taxon>
        <taxon>Viridiplantae</taxon>
        <taxon>Streptophyta</taxon>
        <taxon>Embryophyta</taxon>
        <taxon>Tracheophyta</taxon>
        <taxon>Spermatophyta</taxon>
        <taxon>Magnoliopsida</taxon>
        <taxon>Liliopsida</taxon>
        <taxon>Zingiberales</taxon>
        <taxon>Musaceae</taxon>
        <taxon>Ensete</taxon>
    </lineage>
</organism>
<reference evidence="1 2" key="1">
    <citation type="journal article" date="2014" name="Agronomy (Basel)">
        <title>A Draft Genome Sequence for Ensete ventricosum, the Drought-Tolerant Tree Against Hunger.</title>
        <authorList>
            <person name="Harrison J."/>
            <person name="Moore K.A."/>
            <person name="Paszkiewicz K."/>
            <person name="Jones T."/>
            <person name="Grant M."/>
            <person name="Ambacheew D."/>
            <person name="Muzemil S."/>
            <person name="Studholme D.J."/>
        </authorList>
    </citation>
    <scope>NUCLEOTIDE SEQUENCE [LARGE SCALE GENOMIC DNA]</scope>
</reference>
<comment type="caution">
    <text evidence="1">The sequence shown here is derived from an EMBL/GenBank/DDBJ whole genome shotgun (WGS) entry which is preliminary data.</text>
</comment>